<comment type="caution">
    <text evidence="2">The sequence shown here is derived from an EMBL/GenBank/DDBJ whole genome shotgun (WGS) entry which is preliminary data.</text>
</comment>
<evidence type="ECO:0000313" key="2">
    <source>
        <dbReference type="EMBL" id="MBD9700169.1"/>
    </source>
</evidence>
<keyword evidence="3" id="KW-1185">Reference proteome</keyword>
<evidence type="ECO:0000313" key="3">
    <source>
        <dbReference type="Proteomes" id="UP000642107"/>
    </source>
</evidence>
<keyword evidence="1" id="KW-1133">Transmembrane helix</keyword>
<feature type="transmembrane region" description="Helical" evidence="1">
    <location>
        <begin position="28"/>
        <end position="61"/>
    </location>
</feature>
<feature type="transmembrane region" description="Helical" evidence="1">
    <location>
        <begin position="215"/>
        <end position="237"/>
    </location>
</feature>
<dbReference type="Proteomes" id="UP000642107">
    <property type="component" value="Unassembled WGS sequence"/>
</dbReference>
<feature type="transmembrane region" description="Helical" evidence="1">
    <location>
        <begin position="257"/>
        <end position="275"/>
    </location>
</feature>
<dbReference type="EMBL" id="JACZDF010000007">
    <property type="protein sequence ID" value="MBD9700169.1"/>
    <property type="molecule type" value="Genomic_DNA"/>
</dbReference>
<sequence>MTATVVLALVVAADVSRGARLAPRARRALAAFVVAAVGTTLVVGFGAHVVTVVVGVVAAAAWSLLVPQVGAAAGAAVAPPRAWPAAALAVILVAAALVPAPEPAGPLVDAWARTVPGRAGVPVAVALAVLVVLVGLTRTANLVTRAALARARRAPDGNVPVVDDAGRPTNRRPTGWRLAVRGRDVASLSPVEAPPEPRTGPVMRGGRYIGPLERVLVLVLALTGAYGVIAAVLAAKGVVRFPEISADRARGTKAEEFLVGSLVSWACAGAGVLLVRVSGLG</sequence>
<gene>
    <name evidence="2" type="ORF">IGS67_11825</name>
</gene>
<feature type="transmembrane region" description="Helical" evidence="1">
    <location>
        <begin position="82"/>
        <end position="100"/>
    </location>
</feature>
<reference evidence="2 3" key="1">
    <citation type="submission" date="2020-09" db="EMBL/GenBank/DDBJ databases">
        <title>Flavimobilis rhizosphaerae sp. nov., isolated from rhizosphere soil of Spartina alterniflora.</title>
        <authorList>
            <person name="Hanqin C."/>
        </authorList>
    </citation>
    <scope>NUCLEOTIDE SEQUENCE [LARGE SCALE GENOMIC DNA]</scope>
    <source>
        <strain evidence="2 3">GY 10621</strain>
    </source>
</reference>
<keyword evidence="1" id="KW-0812">Transmembrane</keyword>
<keyword evidence="1" id="KW-0472">Membrane</keyword>
<protein>
    <submittedName>
        <fullName evidence="2">Uncharacterized protein</fullName>
    </submittedName>
</protein>
<evidence type="ECO:0000256" key="1">
    <source>
        <dbReference type="SAM" id="Phobius"/>
    </source>
</evidence>
<organism evidence="2 3">
    <name type="scientific">Flavimobilis rhizosphaerae</name>
    <dbReference type="NCBI Taxonomy" id="2775421"/>
    <lineage>
        <taxon>Bacteria</taxon>
        <taxon>Bacillati</taxon>
        <taxon>Actinomycetota</taxon>
        <taxon>Actinomycetes</taxon>
        <taxon>Micrococcales</taxon>
        <taxon>Jonesiaceae</taxon>
        <taxon>Flavimobilis</taxon>
    </lineage>
</organism>
<accession>A0ABR9DTA1</accession>
<feature type="transmembrane region" description="Helical" evidence="1">
    <location>
        <begin position="120"/>
        <end position="143"/>
    </location>
</feature>
<name>A0ABR9DTA1_9MICO</name>
<proteinExistence type="predicted"/>
<dbReference type="RefSeq" id="WP_192281306.1">
    <property type="nucleotide sequence ID" value="NZ_JACZDF010000007.1"/>
</dbReference>